<proteinExistence type="predicted"/>
<evidence type="ECO:0000313" key="2">
    <source>
        <dbReference type="Proteomes" id="UP001162480"/>
    </source>
</evidence>
<name>A0AA36AMB7_OCTVU</name>
<reference evidence="1" key="1">
    <citation type="submission" date="2023-08" db="EMBL/GenBank/DDBJ databases">
        <authorList>
            <person name="Alioto T."/>
            <person name="Alioto T."/>
            <person name="Gomez Garrido J."/>
        </authorList>
    </citation>
    <scope>NUCLEOTIDE SEQUENCE</scope>
</reference>
<dbReference type="EMBL" id="OX597815">
    <property type="protein sequence ID" value="CAI9718743.1"/>
    <property type="molecule type" value="Genomic_DNA"/>
</dbReference>
<dbReference type="Proteomes" id="UP001162480">
    <property type="component" value="Chromosome 2"/>
</dbReference>
<keyword evidence="2" id="KW-1185">Reference proteome</keyword>
<dbReference type="AlphaFoldDB" id="A0AA36AMB7"/>
<organism evidence="1 2">
    <name type="scientific">Octopus vulgaris</name>
    <name type="common">Common octopus</name>
    <dbReference type="NCBI Taxonomy" id="6645"/>
    <lineage>
        <taxon>Eukaryota</taxon>
        <taxon>Metazoa</taxon>
        <taxon>Spiralia</taxon>
        <taxon>Lophotrochozoa</taxon>
        <taxon>Mollusca</taxon>
        <taxon>Cephalopoda</taxon>
        <taxon>Coleoidea</taxon>
        <taxon>Octopodiformes</taxon>
        <taxon>Octopoda</taxon>
        <taxon>Incirrata</taxon>
        <taxon>Octopodidae</taxon>
        <taxon>Octopus</taxon>
    </lineage>
</organism>
<accession>A0AA36AMB7</accession>
<sequence length="110" mass="13124">MSERLASFLILRRQVNSFWLFHNSNYLSSYDHCELVVIQGTIISYNDLKLLLSQYRRHKSLIQNCVLFYNDLKRLLSQYHRHNSLIQNCPLLFNAYVSNVSNIYELIIKP</sequence>
<protein>
    <submittedName>
        <fullName evidence="1">Uncharacterized protein</fullName>
    </submittedName>
</protein>
<gene>
    <name evidence="1" type="ORF">OCTVUL_1B017798</name>
</gene>
<evidence type="ECO:0000313" key="1">
    <source>
        <dbReference type="EMBL" id="CAI9718743.1"/>
    </source>
</evidence>